<dbReference type="AlphaFoldDB" id="A0A0M8MKP7"/>
<comment type="caution">
    <text evidence="1">The sequence shown here is derived from an EMBL/GenBank/DDBJ whole genome shotgun (WGS) entry which is preliminary data.</text>
</comment>
<name>A0A0M8MKP7_9MICO</name>
<dbReference type="InterPro" id="IPR025447">
    <property type="entry name" value="DUF4192"/>
</dbReference>
<dbReference type="Proteomes" id="UP000037737">
    <property type="component" value="Unassembled WGS sequence"/>
</dbReference>
<organism evidence="1 2">
    <name type="scientific">Microbacterium aurantiacum</name>
    <dbReference type="NCBI Taxonomy" id="162393"/>
    <lineage>
        <taxon>Bacteria</taxon>
        <taxon>Bacillati</taxon>
        <taxon>Actinomycetota</taxon>
        <taxon>Actinomycetes</taxon>
        <taxon>Micrococcales</taxon>
        <taxon>Microbacteriaceae</taxon>
        <taxon>Microbacterium</taxon>
    </lineage>
</organism>
<sequence>MTTTVTVGDPAGFLSLVPHLMGFAPSRSLVVVPFTGGRSLGVMRVDLPGGEHDAVDRVSATVVGMVCRVAGADGLVPIVYTEERFADAAGMPHRELLDAVARRADACGLALPDALVVAADGWGSTTLEPLPPEGLPLERIDVDAAAPRDAPALRTDGVSGAELPAVSSAERARIAEALTGLHRALRILCGGPAAGDDSPAETDDPDDVAWARVDPQSLMAACALDDVPTLYEDALDWDPAALDAVPAATLLWCLARPSLRDVALVQWCSDIEGGDEALEAQRRWESGEEYPPHLAMHLWGEGAQPQPRRLVRALEVVRRLAACAPQDAQAGALAVCAWLAWALGRSTHAEVHARHALDLDPEHGLAEIVLSFVAAGHLPDWAFRAVERR</sequence>
<evidence type="ECO:0000313" key="2">
    <source>
        <dbReference type="Proteomes" id="UP000037737"/>
    </source>
</evidence>
<dbReference type="EMBL" id="LAVO01000001">
    <property type="protein sequence ID" value="KOS12087.1"/>
    <property type="molecule type" value="Genomic_DNA"/>
</dbReference>
<evidence type="ECO:0000313" key="1">
    <source>
        <dbReference type="EMBL" id="KOS12087.1"/>
    </source>
</evidence>
<keyword evidence="2" id="KW-1185">Reference proteome</keyword>
<protein>
    <recommendedName>
        <fullName evidence="3">DUF4192 family protein</fullName>
    </recommendedName>
</protein>
<proteinExistence type="predicted"/>
<gene>
    <name evidence="1" type="ORF">XI38_01395</name>
</gene>
<accession>A0A0M8MKP7</accession>
<reference evidence="1" key="1">
    <citation type="submission" date="2015-04" db="EMBL/GenBank/DDBJ databases">
        <title>Complete genome sequence of Microbacterium chocolatum SIT 101, a bacterium enantioselectively hydrolyzing mesomeric diesters.</title>
        <authorList>
            <person name="Li X."/>
            <person name="Xu Y."/>
        </authorList>
    </citation>
    <scope>NUCLEOTIDE SEQUENCE [LARGE SCALE GENOMIC DNA]</scope>
    <source>
        <strain evidence="1">SIT 101</strain>
    </source>
</reference>
<dbReference type="Pfam" id="PF13830">
    <property type="entry name" value="DUF4192"/>
    <property type="match status" value="1"/>
</dbReference>
<dbReference type="PATRIC" id="fig|84292.3.peg.294"/>
<evidence type="ECO:0008006" key="3">
    <source>
        <dbReference type="Google" id="ProtNLM"/>
    </source>
</evidence>